<comment type="similarity">
    <text evidence="2">Belongs to the peptidase S8 family.</text>
</comment>
<organism evidence="4 5">
    <name type="scientific">Cajanus cajan</name>
    <name type="common">Pigeon pea</name>
    <name type="synonym">Cajanus indicus</name>
    <dbReference type="NCBI Taxonomy" id="3821"/>
    <lineage>
        <taxon>Eukaryota</taxon>
        <taxon>Viridiplantae</taxon>
        <taxon>Streptophyta</taxon>
        <taxon>Embryophyta</taxon>
        <taxon>Tracheophyta</taxon>
        <taxon>Spermatophyta</taxon>
        <taxon>Magnoliopsida</taxon>
        <taxon>eudicotyledons</taxon>
        <taxon>Gunneridae</taxon>
        <taxon>Pentapetalae</taxon>
        <taxon>rosids</taxon>
        <taxon>fabids</taxon>
        <taxon>Fabales</taxon>
        <taxon>Fabaceae</taxon>
        <taxon>Papilionoideae</taxon>
        <taxon>50 kb inversion clade</taxon>
        <taxon>NPAAA clade</taxon>
        <taxon>indigoferoid/millettioid clade</taxon>
        <taxon>Phaseoleae</taxon>
        <taxon>Cajanus</taxon>
    </lineage>
</organism>
<feature type="non-terminal residue" evidence="4">
    <location>
        <position position="1"/>
    </location>
</feature>
<keyword evidence="3" id="KW-0732">Signal</keyword>
<dbReference type="InterPro" id="IPR045051">
    <property type="entry name" value="SBT"/>
</dbReference>
<evidence type="ECO:0000313" key="5">
    <source>
        <dbReference type="Proteomes" id="UP000075243"/>
    </source>
</evidence>
<comment type="subcellular location">
    <subcellularLocation>
        <location evidence="1">Secreted</location>
    </subcellularLocation>
</comment>
<evidence type="ECO:0000256" key="3">
    <source>
        <dbReference type="ARBA" id="ARBA00022729"/>
    </source>
</evidence>
<evidence type="ECO:0000256" key="1">
    <source>
        <dbReference type="ARBA" id="ARBA00004613"/>
    </source>
</evidence>
<dbReference type="Proteomes" id="UP000075243">
    <property type="component" value="Chromosome 1"/>
</dbReference>
<protein>
    <submittedName>
        <fullName evidence="4">Subtilisin-like protease</fullName>
    </submittedName>
</protein>
<dbReference type="GO" id="GO:0004252">
    <property type="term" value="F:serine-type endopeptidase activity"/>
    <property type="evidence" value="ECO:0007669"/>
    <property type="project" value="InterPro"/>
</dbReference>
<keyword evidence="5" id="KW-1185">Reference proteome</keyword>
<dbReference type="PANTHER" id="PTHR10795">
    <property type="entry name" value="PROPROTEIN CONVERTASE SUBTILISIN/KEXIN"/>
    <property type="match status" value="1"/>
</dbReference>
<dbReference type="Gene3D" id="3.40.50.200">
    <property type="entry name" value="Peptidase S8/S53 domain"/>
    <property type="match status" value="2"/>
</dbReference>
<dbReference type="EMBL" id="CM003603">
    <property type="protein sequence ID" value="KYP76126.1"/>
    <property type="molecule type" value="Genomic_DNA"/>
</dbReference>
<dbReference type="Gramene" id="C.cajan_19769.t">
    <property type="protein sequence ID" value="C.cajan_19769.t"/>
    <property type="gene ID" value="C.cajan_19769"/>
</dbReference>
<accession>A0A151U9X2</accession>
<dbReference type="GO" id="GO:0006508">
    <property type="term" value="P:proteolysis"/>
    <property type="evidence" value="ECO:0007669"/>
    <property type="project" value="InterPro"/>
</dbReference>
<evidence type="ECO:0000256" key="2">
    <source>
        <dbReference type="ARBA" id="ARBA00011073"/>
    </source>
</evidence>
<dbReference type="STRING" id="3821.A0A151U9X2"/>
<evidence type="ECO:0000313" key="4">
    <source>
        <dbReference type="EMBL" id="KYP76126.1"/>
    </source>
</evidence>
<dbReference type="InterPro" id="IPR036852">
    <property type="entry name" value="Peptidase_S8/S53_dom_sf"/>
</dbReference>
<sequence>RDDDHHDTHAASTASGSVVSGASLFGYASKTTRGMATRVRVAVYKVCWKGGCFSSNILATIDRAITDNLAMEKGILVSCSIGNAGPTSDSLSDVAPWITTVGVGTASGPTYAGNANNATNGNLCVTGCCLRRKLLGTSVTCFVRDDSRFKAHKPTYFVGEEDKIFRSTNLLCRPRNGFPNGFQERGSGSFSHVKIPNYPLTSLQ</sequence>
<dbReference type="AlphaFoldDB" id="A0A151U9X2"/>
<dbReference type="GO" id="GO:0005576">
    <property type="term" value="C:extracellular region"/>
    <property type="evidence" value="ECO:0007669"/>
    <property type="project" value="UniProtKB-SubCell"/>
</dbReference>
<dbReference type="SUPFAM" id="SSF52743">
    <property type="entry name" value="Subtilisin-like"/>
    <property type="match status" value="1"/>
</dbReference>
<name>A0A151U9X2_CAJCA</name>
<reference evidence="4 5" key="1">
    <citation type="journal article" date="2012" name="Nat. Biotechnol.">
        <title>Draft genome sequence of pigeonpea (Cajanus cajan), an orphan legume crop of resource-poor farmers.</title>
        <authorList>
            <person name="Varshney R.K."/>
            <person name="Chen W."/>
            <person name="Li Y."/>
            <person name="Bharti A.K."/>
            <person name="Saxena R.K."/>
            <person name="Schlueter J.A."/>
            <person name="Donoghue M.T."/>
            <person name="Azam S."/>
            <person name="Fan G."/>
            <person name="Whaley A.M."/>
            <person name="Farmer A.D."/>
            <person name="Sheridan J."/>
            <person name="Iwata A."/>
            <person name="Tuteja R."/>
            <person name="Penmetsa R.V."/>
            <person name="Wu W."/>
            <person name="Upadhyaya H.D."/>
            <person name="Yang S.P."/>
            <person name="Shah T."/>
            <person name="Saxena K.B."/>
            <person name="Michael T."/>
            <person name="McCombie W.R."/>
            <person name="Yang B."/>
            <person name="Zhang G."/>
            <person name="Yang H."/>
            <person name="Wang J."/>
            <person name="Spillane C."/>
            <person name="Cook D.R."/>
            <person name="May G.D."/>
            <person name="Xu X."/>
            <person name="Jackson S.A."/>
        </authorList>
    </citation>
    <scope>NUCLEOTIDE SEQUENCE [LARGE SCALE GENOMIC DNA]</scope>
    <source>
        <strain evidence="5">cv. Asha</strain>
    </source>
</reference>
<gene>
    <name evidence="4" type="ORF">KK1_020351</name>
</gene>
<proteinExistence type="inferred from homology"/>